<evidence type="ECO:0000313" key="7">
    <source>
        <dbReference type="EMBL" id="EEH15537.1"/>
    </source>
</evidence>
<gene>
    <name evidence="7" type="ORF">BCETI_1000486</name>
</gene>
<evidence type="ECO:0000256" key="6">
    <source>
        <dbReference type="SAM" id="Phobius"/>
    </source>
</evidence>
<dbReference type="CDD" id="cd13136">
    <property type="entry name" value="MATE_DinF_like"/>
    <property type="match status" value="1"/>
</dbReference>
<feature type="transmembrane region" description="Helical" evidence="6">
    <location>
        <begin position="123"/>
        <end position="147"/>
    </location>
</feature>
<name>C0G472_9HYPH</name>
<feature type="transmembrane region" description="Helical" evidence="6">
    <location>
        <begin position="47"/>
        <end position="68"/>
    </location>
</feature>
<dbReference type="PANTHER" id="PTHR42893">
    <property type="entry name" value="PROTEIN DETOXIFICATION 44, CHLOROPLASTIC-RELATED"/>
    <property type="match status" value="1"/>
</dbReference>
<comment type="similarity">
    <text evidence="2">Belongs to the multi antimicrobial extrusion (MATE) (TC 2.A.66.1) family.</text>
</comment>
<evidence type="ECO:0000256" key="4">
    <source>
        <dbReference type="ARBA" id="ARBA00022989"/>
    </source>
</evidence>
<evidence type="ECO:0000256" key="3">
    <source>
        <dbReference type="ARBA" id="ARBA00022692"/>
    </source>
</evidence>
<feature type="transmembrane region" description="Helical" evidence="6">
    <location>
        <begin position="202"/>
        <end position="221"/>
    </location>
</feature>
<dbReference type="GO" id="GO:0042910">
    <property type="term" value="F:xenobiotic transmembrane transporter activity"/>
    <property type="evidence" value="ECO:0007669"/>
    <property type="project" value="InterPro"/>
</dbReference>
<feature type="transmembrane region" description="Helical" evidence="6">
    <location>
        <begin position="423"/>
        <end position="441"/>
    </location>
</feature>
<feature type="transmembrane region" description="Helical" evidence="6">
    <location>
        <begin position="80"/>
        <end position="102"/>
    </location>
</feature>
<keyword evidence="3 6" id="KW-0812">Transmembrane</keyword>
<dbReference type="NCBIfam" id="TIGR00797">
    <property type="entry name" value="matE"/>
    <property type="match status" value="1"/>
</dbReference>
<comment type="caution">
    <text evidence="7">The sequence shown here is derived from an EMBL/GenBank/DDBJ whole genome shotgun (WGS) entry which is preliminary data.</text>
</comment>
<evidence type="ECO:0000256" key="5">
    <source>
        <dbReference type="ARBA" id="ARBA00023136"/>
    </source>
</evidence>
<keyword evidence="4 6" id="KW-1133">Transmembrane helix</keyword>
<dbReference type="AlphaFoldDB" id="C0G472"/>
<dbReference type="EMBL" id="ACJD01000001">
    <property type="protein sequence ID" value="EEH15537.1"/>
    <property type="molecule type" value="Genomic_DNA"/>
</dbReference>
<organism evidence="7 8">
    <name type="scientific">Brucella ceti str. Cudo</name>
    <dbReference type="NCBI Taxonomy" id="595497"/>
    <lineage>
        <taxon>Bacteria</taxon>
        <taxon>Pseudomonadati</taxon>
        <taxon>Pseudomonadota</taxon>
        <taxon>Alphaproteobacteria</taxon>
        <taxon>Hyphomicrobiales</taxon>
        <taxon>Brucellaceae</taxon>
        <taxon>Brucella/Ochrobactrum group</taxon>
        <taxon>Brucella</taxon>
    </lineage>
</organism>
<protein>
    <submittedName>
        <fullName evidence="7">MATE efflux family protein</fullName>
    </submittedName>
</protein>
<evidence type="ECO:0000256" key="1">
    <source>
        <dbReference type="ARBA" id="ARBA00004141"/>
    </source>
</evidence>
<evidence type="ECO:0000256" key="2">
    <source>
        <dbReference type="ARBA" id="ARBA00010199"/>
    </source>
</evidence>
<feature type="transmembrane region" description="Helical" evidence="6">
    <location>
        <begin position="304"/>
        <end position="327"/>
    </location>
</feature>
<feature type="transmembrane region" description="Helical" evidence="6">
    <location>
        <begin position="447"/>
        <end position="466"/>
    </location>
</feature>
<feature type="transmembrane region" description="Helical" evidence="6">
    <location>
        <begin position="267"/>
        <end position="292"/>
    </location>
</feature>
<dbReference type="Proteomes" id="UP000003678">
    <property type="component" value="Unassembled WGS sequence"/>
</dbReference>
<dbReference type="GO" id="GO:0005886">
    <property type="term" value="C:plasma membrane"/>
    <property type="evidence" value="ECO:0007669"/>
    <property type="project" value="TreeGrafter"/>
</dbReference>
<sequence length="476" mass="51243">MRNRGGETFPSLEKFAAFGGMMDQVMQGGGQSIGNVTKPFDVTHRMVMLIAVPMTLAAITTPLLGLVDMGVVGQMGQAELIGGLAIGALVFDFLLSLFNFLRSGTTGLVAQAMGAGDAVEEQAIFWRAIIIAVAAGGLMILCLPLILGAASTFMHPTPATRAAMATYISIRMLSAPVALINYSILGLVLGRGQGILGLGLQVLLNGINIALCIVLGLELGWGVTGVAWATVTGETVAALVGLFIVMRHFRKDATLRPDRKRIFQREGIMRMFAVNRDIMIRSLLLLTAFAFFTRAGSDLGPVTLAANAVLLNFFLVAGFFLDGMAAAAEQIIGRSIGARYSPAFRRGAKLTFIWGLVMAGLVAFFLLVFGDTIISLLSRAEDVHVEAMKYLPWAALTGLTGLLAFHMDGVYIGATWSRDMRNMMFLSLIFFLAVLYAAKPVMGNHGLWLAINLFLSVRGITLLAILPRRYRMEFAH</sequence>
<comment type="subcellular location">
    <subcellularLocation>
        <location evidence="1">Membrane</location>
        <topology evidence="1">Multi-pass membrane protein</topology>
    </subcellularLocation>
</comment>
<feature type="transmembrane region" description="Helical" evidence="6">
    <location>
        <begin position="348"/>
        <end position="370"/>
    </location>
</feature>
<evidence type="ECO:0000313" key="8">
    <source>
        <dbReference type="Proteomes" id="UP000003678"/>
    </source>
</evidence>
<dbReference type="Pfam" id="PF01554">
    <property type="entry name" value="MatE"/>
    <property type="match status" value="2"/>
</dbReference>
<accession>C0G472</accession>
<reference evidence="7 8" key="1">
    <citation type="submission" date="2009-03" db="EMBL/GenBank/DDBJ databases">
        <authorList>
            <person name="Setubal J.C."/>
            <person name="Boyle S."/>
            <person name="Crasta O.R."/>
            <person name="Gillespie J.J."/>
            <person name="Kenyon R.W."/>
            <person name="Lu J."/>
            <person name="Mane S."/>
            <person name="Nagrani S."/>
            <person name="Shallom J.M."/>
            <person name="Shallom S."/>
            <person name="Shukla M."/>
            <person name="Snyder E.E."/>
            <person name="Sobral B.W."/>
            <person name="Wattam A.R."/>
            <person name="Will R."/>
            <person name="Williams K."/>
            <person name="Yoo H."/>
            <person name="Bruce D.H."/>
            <person name="Detter C."/>
            <person name="Munk C."/>
            <person name="Brettin T.S."/>
            <person name="Ficht T."/>
        </authorList>
    </citation>
    <scope>NUCLEOTIDE SEQUENCE [LARGE SCALE GENOMIC DNA]</scope>
    <source>
        <strain evidence="7 8">Cudo</strain>
    </source>
</reference>
<feature type="transmembrane region" description="Helical" evidence="6">
    <location>
        <begin position="390"/>
        <end position="411"/>
    </location>
</feature>
<proteinExistence type="inferred from homology"/>
<dbReference type="GO" id="GO:0015297">
    <property type="term" value="F:antiporter activity"/>
    <property type="evidence" value="ECO:0007669"/>
    <property type="project" value="InterPro"/>
</dbReference>
<dbReference type="InterPro" id="IPR044644">
    <property type="entry name" value="DinF-like"/>
</dbReference>
<dbReference type="InterPro" id="IPR002528">
    <property type="entry name" value="MATE_fam"/>
</dbReference>
<feature type="transmembrane region" description="Helical" evidence="6">
    <location>
        <begin position="167"/>
        <end position="190"/>
    </location>
</feature>
<keyword evidence="5 6" id="KW-0472">Membrane</keyword>
<dbReference type="PANTHER" id="PTHR42893:SF46">
    <property type="entry name" value="PROTEIN DETOXIFICATION 44, CHLOROPLASTIC"/>
    <property type="match status" value="1"/>
</dbReference>
<feature type="transmembrane region" description="Helical" evidence="6">
    <location>
        <begin position="227"/>
        <end position="246"/>
    </location>
</feature>